<dbReference type="GeneID" id="9617638"/>
<feature type="region of interest" description="Disordered" evidence="1">
    <location>
        <begin position="298"/>
        <end position="329"/>
    </location>
</feature>
<dbReference type="RefSeq" id="XP_002946403.1">
    <property type="nucleotide sequence ID" value="XM_002946357.1"/>
</dbReference>
<organism evidence="3">
    <name type="scientific">Volvox carteri f. nagariensis</name>
    <dbReference type="NCBI Taxonomy" id="3068"/>
    <lineage>
        <taxon>Eukaryota</taxon>
        <taxon>Viridiplantae</taxon>
        <taxon>Chlorophyta</taxon>
        <taxon>core chlorophytes</taxon>
        <taxon>Chlorophyceae</taxon>
        <taxon>CS clade</taxon>
        <taxon>Chlamydomonadales</taxon>
        <taxon>Volvocaceae</taxon>
        <taxon>Volvox</taxon>
    </lineage>
</organism>
<dbReference type="AlphaFoldDB" id="D8TJ83"/>
<feature type="region of interest" description="Disordered" evidence="1">
    <location>
        <begin position="544"/>
        <end position="568"/>
    </location>
</feature>
<dbReference type="OrthoDB" id="538938at2759"/>
<accession>D8TJ83</accession>
<evidence type="ECO:0000313" key="2">
    <source>
        <dbReference type="EMBL" id="EFJ52330.1"/>
    </source>
</evidence>
<dbReference type="InParanoid" id="D8TJ83"/>
<dbReference type="EMBL" id="GL378324">
    <property type="protein sequence ID" value="EFJ52330.1"/>
    <property type="molecule type" value="Genomic_DNA"/>
</dbReference>
<protein>
    <submittedName>
        <fullName evidence="2">Uncharacterized protein</fullName>
    </submittedName>
</protein>
<evidence type="ECO:0000313" key="3">
    <source>
        <dbReference type="Proteomes" id="UP000001058"/>
    </source>
</evidence>
<gene>
    <name evidence="2" type="ORF">VOLCADRAFT_86651</name>
</gene>
<keyword evidence="3" id="KW-1185">Reference proteome</keyword>
<proteinExistence type="predicted"/>
<sequence>MVDEERKADNRLAGTARFAPGIAAAELPQAARTSTSVTLASLRCLSMAPMHGPYDMTAVESFQQLAHHSPSGNVRAMHYTAYLRRKVSSAVSSLSRFMQDWDGTDLDNGFHGQLSSALRSPGEGDHRCQAQQYATGARPSVSLAAAARKRTASYASFEELESLRHTCTRSSSLQSPRPSSLQRLVTLREGAAGEAPGAVRLADASVQPPCLPLLKPLSPLSCQQEAQQLAAQAYGDERILNLIFSVNPRMQEVVEATAAATAAQWQKQFAALPAVNTVLKRWPVASLAQQLAGNAAERDVHRRSSCGGGGSNSSILGRADGRPPQMKHVLTPLPRRSADVRLSQMTRQERKGTHGAGAVLPLEVLSAPLRPDTCQARTELWDLVHLNVPFTMCPAGRAGLDEGGLVSPLDAATVAKSKGTCGRLDGTDGCCGCAKGQGGHEKVESEASQDDPDVFISTEGLVCLASLACGRNNGGGWRLPLLVRPRQLHYRDDGQVCNSPDGLPGDTDQLPALYFTEPLHDAPRLMLDSWSRMCACALAARQRDGPGHAATDNVSLGGSEGAQDKASESEDCPCCQQDEWQLGELSLLVLSHSCLGLVSGSGSLIPAQLVALASTGGHSGRAARQQASQAVIDILAERYIELACRAELLRGPASTLAVVVDAVDGTLLAQQYLDSGAIRQLAAEQRAEEQVQSCWHLVHKLLDELRRLPPGPYMLHMNASSRRLELLGVRR</sequence>
<dbReference type="KEGG" id="vcn:VOLCADRAFT_86651"/>
<name>D8TJ83_VOLCA</name>
<dbReference type="Proteomes" id="UP000001058">
    <property type="component" value="Unassembled WGS sequence"/>
</dbReference>
<reference evidence="2 3" key="1">
    <citation type="journal article" date="2010" name="Science">
        <title>Genomic analysis of organismal complexity in the multicellular green alga Volvox carteri.</title>
        <authorList>
            <person name="Prochnik S.E."/>
            <person name="Umen J."/>
            <person name="Nedelcu A.M."/>
            <person name="Hallmann A."/>
            <person name="Miller S.M."/>
            <person name="Nishii I."/>
            <person name="Ferris P."/>
            <person name="Kuo A."/>
            <person name="Mitros T."/>
            <person name="Fritz-Laylin L.K."/>
            <person name="Hellsten U."/>
            <person name="Chapman J."/>
            <person name="Simakov O."/>
            <person name="Rensing S.A."/>
            <person name="Terry A."/>
            <person name="Pangilinan J."/>
            <person name="Kapitonov V."/>
            <person name="Jurka J."/>
            <person name="Salamov A."/>
            <person name="Shapiro H."/>
            <person name="Schmutz J."/>
            <person name="Grimwood J."/>
            <person name="Lindquist E."/>
            <person name="Lucas S."/>
            <person name="Grigoriev I.V."/>
            <person name="Schmitt R."/>
            <person name="Kirk D."/>
            <person name="Rokhsar D.S."/>
        </authorList>
    </citation>
    <scope>NUCLEOTIDE SEQUENCE [LARGE SCALE GENOMIC DNA]</scope>
    <source>
        <strain evidence="3">f. Nagariensis / Eve</strain>
    </source>
</reference>
<evidence type="ECO:0000256" key="1">
    <source>
        <dbReference type="SAM" id="MobiDB-lite"/>
    </source>
</evidence>